<gene>
    <name evidence="9" type="ORF">BGLFYP119_02083</name>
</gene>
<dbReference type="PANTHER" id="PTHR30572:SF4">
    <property type="entry name" value="ABC TRANSPORTER PERMEASE YTRF"/>
    <property type="match status" value="1"/>
</dbReference>
<sequence>MNILCGLALSQIRGKKTRTLITITAISLSAALLTAVINFGVSGTTMLQGFLGKDFGKFKNVYTLLLMIPAVILAFLIIAMSVTVISNVFRMSADERVAQFGTLKCVGATKKQIYQTIMYECLLLCIVSVPLGIILGYLLSFAGIGIANRFMDEMNLLVRVMIKQVNFRLSFVFSPVALLTSAIISWATVLFSVALPARKAMKISALDCLRNGGEIGEKFNIRTKIQLNGKGRIEYQLARKNVASHRKQMRSAVMTLSLSMILFVTMSGLREIADGIQKYMSFDSGYTVIADYTSNRKYTVHPKTGRKVEIANLISSDLAEEISEKLSAYKGTEIYGSGVDYAAYDAVFHNGGLTEEMQQAMAEEQKEKSSEIILDVERIVLDQKHYKELCRKAGVEYGSVLLLNDYKYNDHGTERHIAPLPASINSLNLEKMDGSREEIKIAAVLNLEQIPK</sequence>
<evidence type="ECO:0000256" key="3">
    <source>
        <dbReference type="ARBA" id="ARBA00022692"/>
    </source>
</evidence>
<dbReference type="AlphaFoldDB" id="A0A6N2UEQ8"/>
<evidence type="ECO:0000313" key="9">
    <source>
        <dbReference type="EMBL" id="VYT16884.1"/>
    </source>
</evidence>
<dbReference type="PANTHER" id="PTHR30572">
    <property type="entry name" value="MEMBRANE COMPONENT OF TRANSPORTER-RELATED"/>
    <property type="match status" value="1"/>
</dbReference>
<dbReference type="GO" id="GO:0005886">
    <property type="term" value="C:plasma membrane"/>
    <property type="evidence" value="ECO:0007669"/>
    <property type="project" value="UniProtKB-SubCell"/>
</dbReference>
<dbReference type="Pfam" id="PF02687">
    <property type="entry name" value="FtsX"/>
    <property type="match status" value="1"/>
</dbReference>
<protein>
    <submittedName>
        <fullName evidence="9">FtsX-like permease family protein</fullName>
    </submittedName>
</protein>
<name>A0A6N2UEQ8_9FIRM</name>
<feature type="transmembrane region" description="Helical" evidence="7">
    <location>
        <begin position="20"/>
        <end position="41"/>
    </location>
</feature>
<dbReference type="InterPro" id="IPR050250">
    <property type="entry name" value="Macrolide_Exporter_MacB"/>
</dbReference>
<dbReference type="EMBL" id="CACRST010000019">
    <property type="protein sequence ID" value="VYT16884.1"/>
    <property type="molecule type" value="Genomic_DNA"/>
</dbReference>
<dbReference type="RefSeq" id="WP_156354539.1">
    <property type="nucleotide sequence ID" value="NZ_CACRST010000019.1"/>
</dbReference>
<evidence type="ECO:0000256" key="6">
    <source>
        <dbReference type="ARBA" id="ARBA00038076"/>
    </source>
</evidence>
<evidence type="ECO:0000256" key="1">
    <source>
        <dbReference type="ARBA" id="ARBA00004651"/>
    </source>
</evidence>
<feature type="transmembrane region" description="Helical" evidence="7">
    <location>
        <begin position="249"/>
        <end position="269"/>
    </location>
</feature>
<comment type="subcellular location">
    <subcellularLocation>
        <location evidence="1">Cell membrane</location>
        <topology evidence="1">Multi-pass membrane protein</topology>
    </subcellularLocation>
</comment>
<dbReference type="InterPro" id="IPR003838">
    <property type="entry name" value="ABC3_permease_C"/>
</dbReference>
<feature type="transmembrane region" description="Helical" evidence="7">
    <location>
        <begin position="121"/>
        <end position="147"/>
    </location>
</feature>
<organism evidence="9">
    <name type="scientific">Blautia glucerasea</name>
    <dbReference type="NCBI Taxonomy" id="536633"/>
    <lineage>
        <taxon>Bacteria</taxon>
        <taxon>Bacillati</taxon>
        <taxon>Bacillota</taxon>
        <taxon>Clostridia</taxon>
        <taxon>Lachnospirales</taxon>
        <taxon>Lachnospiraceae</taxon>
        <taxon>Blautia</taxon>
    </lineage>
</organism>
<reference evidence="9" key="1">
    <citation type="submission" date="2019-11" db="EMBL/GenBank/DDBJ databases">
        <authorList>
            <person name="Feng L."/>
        </authorList>
    </citation>
    <scope>NUCLEOTIDE SEQUENCE</scope>
    <source>
        <strain evidence="9">BgluceraseaLFYP119</strain>
    </source>
</reference>
<dbReference type="GO" id="GO:0022857">
    <property type="term" value="F:transmembrane transporter activity"/>
    <property type="evidence" value="ECO:0007669"/>
    <property type="project" value="TreeGrafter"/>
</dbReference>
<feature type="domain" description="ABC3 transporter permease C-terminal" evidence="8">
    <location>
        <begin position="72"/>
        <end position="204"/>
    </location>
</feature>
<evidence type="ECO:0000259" key="8">
    <source>
        <dbReference type="Pfam" id="PF02687"/>
    </source>
</evidence>
<proteinExistence type="inferred from homology"/>
<evidence type="ECO:0000256" key="7">
    <source>
        <dbReference type="SAM" id="Phobius"/>
    </source>
</evidence>
<evidence type="ECO:0000256" key="4">
    <source>
        <dbReference type="ARBA" id="ARBA00022989"/>
    </source>
</evidence>
<comment type="similarity">
    <text evidence="6">Belongs to the ABC-4 integral membrane protein family.</text>
</comment>
<keyword evidence="5 7" id="KW-0472">Membrane</keyword>
<keyword evidence="4 7" id="KW-1133">Transmembrane helix</keyword>
<keyword evidence="3 7" id="KW-0812">Transmembrane</keyword>
<feature type="transmembrane region" description="Helical" evidence="7">
    <location>
        <begin position="61"/>
        <end position="89"/>
    </location>
</feature>
<evidence type="ECO:0000256" key="5">
    <source>
        <dbReference type="ARBA" id="ARBA00023136"/>
    </source>
</evidence>
<feature type="transmembrane region" description="Helical" evidence="7">
    <location>
        <begin position="167"/>
        <end position="195"/>
    </location>
</feature>
<accession>A0A6N2UEQ8</accession>
<keyword evidence="2" id="KW-1003">Cell membrane</keyword>
<evidence type="ECO:0000256" key="2">
    <source>
        <dbReference type="ARBA" id="ARBA00022475"/>
    </source>
</evidence>